<dbReference type="GO" id="GO:0000981">
    <property type="term" value="F:DNA-binding transcription factor activity, RNA polymerase II-specific"/>
    <property type="evidence" value="ECO:0007669"/>
    <property type="project" value="InterPro"/>
</dbReference>
<gene>
    <name evidence="8" type="ORF">BDY21DRAFT_79942</name>
</gene>
<keyword evidence="5" id="KW-0539">Nucleus</keyword>
<sequence length="363" mass="40515">MASSSSFRPLRPSSSSANPSETQPEDPASPSPVSSHAGVPQQDSLNAAKARKRRAPSHVSQNACTNCKRARAKCDGEDPEPCSRCIQRDIGDQCHYEVHVKTAKEEMVRRIKALEQQVGELQSSMRAKDNWIARALDSMEGNSMDPNHARVGRENRLDGQLTHLLGRPSGGSHYDASPGTEKAFSDIIQKCEQSMSFNHQPGSDDGPAFTWTKLVHPRVTTHLMGLYFTWIHPVHMLFSERHFMSSFESGNSEHCSKALVNVICAMGCFMLMDHGRDDTDARQLSEYFLHQFRADITMENQSRLTFATAYAILFLVELSANQARRAASHLRVAVDALQMVDRTIYPNDAFEIAAWGVYTLETM</sequence>
<evidence type="ECO:0000256" key="3">
    <source>
        <dbReference type="ARBA" id="ARBA00023125"/>
    </source>
</evidence>
<evidence type="ECO:0000256" key="1">
    <source>
        <dbReference type="ARBA" id="ARBA00022723"/>
    </source>
</evidence>
<dbReference type="OrthoDB" id="3937906at2759"/>
<feature type="region of interest" description="Disordered" evidence="6">
    <location>
        <begin position="1"/>
        <end position="63"/>
    </location>
</feature>
<dbReference type="EMBL" id="MU001688">
    <property type="protein sequence ID" value="KAF2455143.1"/>
    <property type="molecule type" value="Genomic_DNA"/>
</dbReference>
<evidence type="ECO:0000256" key="5">
    <source>
        <dbReference type="ARBA" id="ARBA00023242"/>
    </source>
</evidence>
<evidence type="ECO:0000256" key="2">
    <source>
        <dbReference type="ARBA" id="ARBA00023015"/>
    </source>
</evidence>
<dbReference type="PROSITE" id="PS50048">
    <property type="entry name" value="ZN2_CY6_FUNGAL_2"/>
    <property type="match status" value="1"/>
</dbReference>
<dbReference type="InterPro" id="IPR051127">
    <property type="entry name" value="Fungal_SecMet_Regulators"/>
</dbReference>
<accession>A0A6A6NV56</accession>
<dbReference type="GO" id="GO:0008270">
    <property type="term" value="F:zinc ion binding"/>
    <property type="evidence" value="ECO:0007669"/>
    <property type="project" value="InterPro"/>
</dbReference>
<organism evidence="8 9">
    <name type="scientific">Lineolata rhizophorae</name>
    <dbReference type="NCBI Taxonomy" id="578093"/>
    <lineage>
        <taxon>Eukaryota</taxon>
        <taxon>Fungi</taxon>
        <taxon>Dikarya</taxon>
        <taxon>Ascomycota</taxon>
        <taxon>Pezizomycotina</taxon>
        <taxon>Dothideomycetes</taxon>
        <taxon>Dothideomycetes incertae sedis</taxon>
        <taxon>Lineolatales</taxon>
        <taxon>Lineolataceae</taxon>
        <taxon>Lineolata</taxon>
    </lineage>
</organism>
<dbReference type="CDD" id="cd12148">
    <property type="entry name" value="fungal_TF_MHR"/>
    <property type="match status" value="1"/>
</dbReference>
<dbReference type="Pfam" id="PF00172">
    <property type="entry name" value="Zn_clus"/>
    <property type="match status" value="1"/>
</dbReference>
<evidence type="ECO:0000256" key="6">
    <source>
        <dbReference type="SAM" id="MobiDB-lite"/>
    </source>
</evidence>
<keyword evidence="9" id="KW-1185">Reference proteome</keyword>
<dbReference type="InterPro" id="IPR007219">
    <property type="entry name" value="XnlR_reg_dom"/>
</dbReference>
<dbReference type="SUPFAM" id="SSF57701">
    <property type="entry name" value="Zn2/Cys6 DNA-binding domain"/>
    <property type="match status" value="1"/>
</dbReference>
<dbReference type="SMART" id="SM00066">
    <property type="entry name" value="GAL4"/>
    <property type="match status" value="1"/>
</dbReference>
<name>A0A6A6NV56_9PEZI</name>
<dbReference type="GO" id="GO:0003677">
    <property type="term" value="F:DNA binding"/>
    <property type="evidence" value="ECO:0007669"/>
    <property type="project" value="UniProtKB-KW"/>
</dbReference>
<evidence type="ECO:0000259" key="7">
    <source>
        <dbReference type="PROSITE" id="PS50048"/>
    </source>
</evidence>
<dbReference type="AlphaFoldDB" id="A0A6A6NV56"/>
<dbReference type="PANTHER" id="PTHR47424:SF3">
    <property type="entry name" value="REGULATORY PROTEIN GAL4"/>
    <property type="match status" value="1"/>
</dbReference>
<dbReference type="InterPro" id="IPR001138">
    <property type="entry name" value="Zn2Cys6_DnaBD"/>
</dbReference>
<evidence type="ECO:0000256" key="4">
    <source>
        <dbReference type="ARBA" id="ARBA00023163"/>
    </source>
</evidence>
<dbReference type="Pfam" id="PF04082">
    <property type="entry name" value="Fungal_trans"/>
    <property type="match status" value="1"/>
</dbReference>
<keyword evidence="4" id="KW-0804">Transcription</keyword>
<dbReference type="PANTHER" id="PTHR47424">
    <property type="entry name" value="REGULATORY PROTEIN GAL4"/>
    <property type="match status" value="1"/>
</dbReference>
<dbReference type="InterPro" id="IPR036864">
    <property type="entry name" value="Zn2-C6_fun-type_DNA-bd_sf"/>
</dbReference>
<keyword evidence="2" id="KW-0805">Transcription regulation</keyword>
<dbReference type="Gene3D" id="4.10.240.10">
    <property type="entry name" value="Zn(2)-C6 fungal-type DNA-binding domain"/>
    <property type="match status" value="1"/>
</dbReference>
<keyword evidence="1" id="KW-0479">Metal-binding</keyword>
<keyword evidence="3" id="KW-0238">DNA-binding</keyword>
<reference evidence="8" key="1">
    <citation type="journal article" date="2020" name="Stud. Mycol.">
        <title>101 Dothideomycetes genomes: a test case for predicting lifestyles and emergence of pathogens.</title>
        <authorList>
            <person name="Haridas S."/>
            <person name="Albert R."/>
            <person name="Binder M."/>
            <person name="Bloem J."/>
            <person name="Labutti K."/>
            <person name="Salamov A."/>
            <person name="Andreopoulos B."/>
            <person name="Baker S."/>
            <person name="Barry K."/>
            <person name="Bills G."/>
            <person name="Bluhm B."/>
            <person name="Cannon C."/>
            <person name="Castanera R."/>
            <person name="Culley D."/>
            <person name="Daum C."/>
            <person name="Ezra D."/>
            <person name="Gonzalez J."/>
            <person name="Henrissat B."/>
            <person name="Kuo A."/>
            <person name="Liang C."/>
            <person name="Lipzen A."/>
            <person name="Lutzoni F."/>
            <person name="Magnuson J."/>
            <person name="Mondo S."/>
            <person name="Nolan M."/>
            <person name="Ohm R."/>
            <person name="Pangilinan J."/>
            <person name="Park H.-J."/>
            <person name="Ramirez L."/>
            <person name="Alfaro M."/>
            <person name="Sun H."/>
            <person name="Tritt A."/>
            <person name="Yoshinaga Y."/>
            <person name="Zwiers L.-H."/>
            <person name="Turgeon B."/>
            <person name="Goodwin S."/>
            <person name="Spatafora J."/>
            <person name="Crous P."/>
            <person name="Grigoriev I."/>
        </authorList>
    </citation>
    <scope>NUCLEOTIDE SEQUENCE</scope>
    <source>
        <strain evidence="8">ATCC 16933</strain>
    </source>
</reference>
<feature type="domain" description="Zn(2)-C6 fungal-type" evidence="7">
    <location>
        <begin position="63"/>
        <end position="96"/>
    </location>
</feature>
<dbReference type="GO" id="GO:0006351">
    <property type="term" value="P:DNA-templated transcription"/>
    <property type="evidence" value="ECO:0007669"/>
    <property type="project" value="InterPro"/>
</dbReference>
<dbReference type="CDD" id="cd00067">
    <property type="entry name" value="GAL4"/>
    <property type="match status" value="1"/>
</dbReference>
<proteinExistence type="predicted"/>
<evidence type="ECO:0000313" key="9">
    <source>
        <dbReference type="Proteomes" id="UP000799766"/>
    </source>
</evidence>
<dbReference type="Proteomes" id="UP000799766">
    <property type="component" value="Unassembled WGS sequence"/>
</dbReference>
<feature type="compositionally biased region" description="Low complexity" evidence="6">
    <location>
        <begin position="1"/>
        <end position="16"/>
    </location>
</feature>
<protein>
    <recommendedName>
        <fullName evidence="7">Zn(2)-C6 fungal-type domain-containing protein</fullName>
    </recommendedName>
</protein>
<dbReference type="PROSITE" id="PS00463">
    <property type="entry name" value="ZN2_CY6_FUNGAL_1"/>
    <property type="match status" value="1"/>
</dbReference>
<evidence type="ECO:0000313" key="8">
    <source>
        <dbReference type="EMBL" id="KAF2455143.1"/>
    </source>
</evidence>